<accession>M2TU74</accession>
<dbReference type="OMA" id="GDWMNTL"/>
<dbReference type="Gene3D" id="3.10.129.10">
    <property type="entry name" value="Hotdog Thioesterase"/>
    <property type="match status" value="1"/>
</dbReference>
<dbReference type="AlphaFoldDB" id="M2TU74"/>
<evidence type="ECO:0000256" key="1">
    <source>
        <dbReference type="ARBA" id="ARBA00008324"/>
    </source>
</evidence>
<dbReference type="EMBL" id="KB445578">
    <property type="protein sequence ID" value="EMD90089.1"/>
    <property type="molecule type" value="Genomic_DNA"/>
</dbReference>
<dbReference type="InterPro" id="IPR039298">
    <property type="entry name" value="ACOT13"/>
</dbReference>
<sequence length="183" mass="19928">MSDLGKKKGPRFGGDFSDSPTDKVKQWFDMVNGFEYNGHDAIVAKILKLESVTYTPSSEHPHDARTVFSFVVPEELCNIGGNLHGGAVALIFDITTSLTILPCGREGFWDGGNVSRNRKCCIVFNCTYLRPAPVGSTIFVESWVVHLGKRMGLTMGTMRLGSKDGKVCYTCEHGKASLGGSNM</sequence>
<gene>
    <name evidence="4" type="ORF">COCHEDRAFT_1178440</name>
</gene>
<reference evidence="4 5" key="1">
    <citation type="journal article" date="2012" name="PLoS Pathog.">
        <title>Diverse lifestyles and strategies of plant pathogenesis encoded in the genomes of eighteen Dothideomycetes fungi.</title>
        <authorList>
            <person name="Ohm R.A."/>
            <person name="Feau N."/>
            <person name="Henrissat B."/>
            <person name="Schoch C.L."/>
            <person name="Horwitz B.A."/>
            <person name="Barry K.W."/>
            <person name="Condon B.J."/>
            <person name="Copeland A.C."/>
            <person name="Dhillon B."/>
            <person name="Glaser F."/>
            <person name="Hesse C.N."/>
            <person name="Kosti I."/>
            <person name="LaButti K."/>
            <person name="Lindquist E.A."/>
            <person name="Lucas S."/>
            <person name="Salamov A.A."/>
            <person name="Bradshaw R.E."/>
            <person name="Ciuffetti L."/>
            <person name="Hamelin R.C."/>
            <person name="Kema G.H.J."/>
            <person name="Lawrence C."/>
            <person name="Scott J.A."/>
            <person name="Spatafora J.W."/>
            <person name="Turgeon B.G."/>
            <person name="de Wit P.J.G.M."/>
            <person name="Zhong S."/>
            <person name="Goodwin S.B."/>
            <person name="Grigoriev I.V."/>
        </authorList>
    </citation>
    <scope>NUCLEOTIDE SEQUENCE [LARGE SCALE GENOMIC DNA]</scope>
    <source>
        <strain evidence="5">C5 / ATCC 48332 / race O</strain>
    </source>
</reference>
<evidence type="ECO:0000313" key="5">
    <source>
        <dbReference type="Proteomes" id="UP000016936"/>
    </source>
</evidence>
<dbReference type="PANTHER" id="PTHR21660">
    <property type="entry name" value="THIOESTERASE SUPERFAMILY MEMBER-RELATED"/>
    <property type="match status" value="1"/>
</dbReference>
<dbReference type="OrthoDB" id="2831072at2759"/>
<keyword evidence="2" id="KW-0378">Hydrolase</keyword>
<dbReference type="InterPro" id="IPR029069">
    <property type="entry name" value="HotDog_dom_sf"/>
</dbReference>
<name>M2TU74_COCH5</name>
<dbReference type="GO" id="GO:0047617">
    <property type="term" value="F:fatty acyl-CoA hydrolase activity"/>
    <property type="evidence" value="ECO:0007669"/>
    <property type="project" value="InterPro"/>
</dbReference>
<dbReference type="STRING" id="701091.M2TU74"/>
<dbReference type="CDD" id="cd03443">
    <property type="entry name" value="PaaI_thioesterase"/>
    <property type="match status" value="1"/>
</dbReference>
<keyword evidence="5" id="KW-1185">Reference proteome</keyword>
<evidence type="ECO:0000259" key="3">
    <source>
        <dbReference type="Pfam" id="PF03061"/>
    </source>
</evidence>
<dbReference type="PANTHER" id="PTHR21660:SF1">
    <property type="entry name" value="ACYL-COENZYME A THIOESTERASE 13"/>
    <property type="match status" value="1"/>
</dbReference>
<reference evidence="5" key="2">
    <citation type="journal article" date="2013" name="PLoS Genet.">
        <title>Comparative genome structure, secondary metabolite, and effector coding capacity across Cochliobolus pathogens.</title>
        <authorList>
            <person name="Condon B.J."/>
            <person name="Leng Y."/>
            <person name="Wu D."/>
            <person name="Bushley K.E."/>
            <person name="Ohm R.A."/>
            <person name="Otillar R."/>
            <person name="Martin J."/>
            <person name="Schackwitz W."/>
            <person name="Grimwood J."/>
            <person name="MohdZainudin N."/>
            <person name="Xue C."/>
            <person name="Wang R."/>
            <person name="Manning V.A."/>
            <person name="Dhillon B."/>
            <person name="Tu Z.J."/>
            <person name="Steffenson B.J."/>
            <person name="Salamov A."/>
            <person name="Sun H."/>
            <person name="Lowry S."/>
            <person name="LaButti K."/>
            <person name="Han J."/>
            <person name="Copeland A."/>
            <person name="Lindquist E."/>
            <person name="Barry K."/>
            <person name="Schmutz J."/>
            <person name="Baker S.E."/>
            <person name="Ciuffetti L.M."/>
            <person name="Grigoriev I.V."/>
            <person name="Zhong S."/>
            <person name="Turgeon B.G."/>
        </authorList>
    </citation>
    <scope>NUCLEOTIDE SEQUENCE [LARGE SCALE GENOMIC DNA]</scope>
    <source>
        <strain evidence="5">C5 / ATCC 48332 / race O</strain>
    </source>
</reference>
<evidence type="ECO:0000313" key="4">
    <source>
        <dbReference type="EMBL" id="EMD90089.1"/>
    </source>
</evidence>
<proteinExistence type="inferred from homology"/>
<dbReference type="InterPro" id="IPR006683">
    <property type="entry name" value="Thioestr_dom"/>
</dbReference>
<dbReference type="Proteomes" id="UP000016936">
    <property type="component" value="Unassembled WGS sequence"/>
</dbReference>
<comment type="similarity">
    <text evidence="1">Belongs to the thioesterase PaaI family.</text>
</comment>
<protein>
    <recommendedName>
        <fullName evidence="3">Thioesterase domain-containing protein</fullName>
    </recommendedName>
</protein>
<dbReference type="HOGENOM" id="CLU_089876_1_1_1"/>
<dbReference type="eggNOG" id="KOG3328">
    <property type="taxonomic scope" value="Eukaryota"/>
</dbReference>
<evidence type="ECO:0000256" key="2">
    <source>
        <dbReference type="ARBA" id="ARBA00022801"/>
    </source>
</evidence>
<organism evidence="4 5">
    <name type="scientific">Cochliobolus heterostrophus (strain C5 / ATCC 48332 / race O)</name>
    <name type="common">Southern corn leaf blight fungus</name>
    <name type="synonym">Bipolaris maydis</name>
    <dbReference type="NCBI Taxonomy" id="701091"/>
    <lineage>
        <taxon>Eukaryota</taxon>
        <taxon>Fungi</taxon>
        <taxon>Dikarya</taxon>
        <taxon>Ascomycota</taxon>
        <taxon>Pezizomycotina</taxon>
        <taxon>Dothideomycetes</taxon>
        <taxon>Pleosporomycetidae</taxon>
        <taxon>Pleosporales</taxon>
        <taxon>Pleosporineae</taxon>
        <taxon>Pleosporaceae</taxon>
        <taxon>Bipolaris</taxon>
    </lineage>
</organism>
<feature type="domain" description="Thioesterase" evidence="3">
    <location>
        <begin position="80"/>
        <end position="152"/>
    </location>
</feature>
<dbReference type="Pfam" id="PF03061">
    <property type="entry name" value="4HBT"/>
    <property type="match status" value="1"/>
</dbReference>
<dbReference type="SUPFAM" id="SSF54637">
    <property type="entry name" value="Thioesterase/thiol ester dehydrase-isomerase"/>
    <property type="match status" value="1"/>
</dbReference>